<accession>W4LW45</accession>
<proteinExistence type="predicted"/>
<organism evidence="1 2">
    <name type="scientific">Entotheonella factor</name>
    <dbReference type="NCBI Taxonomy" id="1429438"/>
    <lineage>
        <taxon>Bacteria</taxon>
        <taxon>Pseudomonadati</taxon>
        <taxon>Nitrospinota/Tectimicrobiota group</taxon>
        <taxon>Candidatus Tectimicrobiota</taxon>
        <taxon>Candidatus Entotheonellia</taxon>
        <taxon>Candidatus Entotheonellales</taxon>
        <taxon>Candidatus Entotheonellaceae</taxon>
        <taxon>Candidatus Entotheonella</taxon>
    </lineage>
</organism>
<sequence>MKAIIPVLHYQFRESLYVDETGQDTKGQLFIVSVVVIRGERDPLQQALQGIERSSRKHDKKWTKSRPAEREAYMRSVLNLEALRGSLFYALHRSTSDYANVTIQSTAQALLSRIEPPDQATVLVDGLPRSERRRFAQGLRSQSIAVDKVRGVRDESDILIRLADALAGFVRNGIEGKHAGLQSMFAAASADGRIQQA</sequence>
<gene>
    <name evidence="1" type="ORF">ETSY1_04140</name>
</gene>
<evidence type="ECO:0008006" key="3">
    <source>
        <dbReference type="Google" id="ProtNLM"/>
    </source>
</evidence>
<dbReference type="Pfam" id="PF12686">
    <property type="entry name" value="DUF3800"/>
    <property type="match status" value="1"/>
</dbReference>
<dbReference type="AlphaFoldDB" id="W4LW45"/>
<evidence type="ECO:0000313" key="1">
    <source>
        <dbReference type="EMBL" id="ETX02304.1"/>
    </source>
</evidence>
<dbReference type="EMBL" id="AZHW01000156">
    <property type="protein sequence ID" value="ETX02304.1"/>
    <property type="molecule type" value="Genomic_DNA"/>
</dbReference>
<name>W4LW45_ENTF1</name>
<comment type="caution">
    <text evidence="1">The sequence shown here is derived from an EMBL/GenBank/DDBJ whole genome shotgun (WGS) entry which is preliminary data.</text>
</comment>
<dbReference type="Proteomes" id="UP000019141">
    <property type="component" value="Unassembled WGS sequence"/>
</dbReference>
<protein>
    <recommendedName>
        <fullName evidence="3">DUF3800 domain-containing protein</fullName>
    </recommendedName>
</protein>
<keyword evidence="2" id="KW-1185">Reference proteome</keyword>
<dbReference type="HOGENOM" id="CLU_1419149_0_0_7"/>
<dbReference type="InterPro" id="IPR024524">
    <property type="entry name" value="DUF3800"/>
</dbReference>
<reference evidence="1 2" key="1">
    <citation type="journal article" date="2014" name="Nature">
        <title>An environmental bacterial taxon with a large and distinct metabolic repertoire.</title>
        <authorList>
            <person name="Wilson M.C."/>
            <person name="Mori T."/>
            <person name="Ruckert C."/>
            <person name="Uria A.R."/>
            <person name="Helf M.J."/>
            <person name="Takada K."/>
            <person name="Gernert C."/>
            <person name="Steffens U.A."/>
            <person name="Heycke N."/>
            <person name="Schmitt S."/>
            <person name="Rinke C."/>
            <person name="Helfrich E.J."/>
            <person name="Brachmann A.O."/>
            <person name="Gurgui C."/>
            <person name="Wakimoto T."/>
            <person name="Kracht M."/>
            <person name="Crusemann M."/>
            <person name="Hentschel U."/>
            <person name="Abe I."/>
            <person name="Matsunaga S."/>
            <person name="Kalinowski J."/>
            <person name="Takeyama H."/>
            <person name="Piel J."/>
        </authorList>
    </citation>
    <scope>NUCLEOTIDE SEQUENCE [LARGE SCALE GENOMIC DNA]</scope>
    <source>
        <strain evidence="2">TSY1</strain>
    </source>
</reference>
<evidence type="ECO:0000313" key="2">
    <source>
        <dbReference type="Proteomes" id="UP000019141"/>
    </source>
</evidence>